<keyword evidence="3" id="KW-1185">Reference proteome</keyword>
<dbReference type="InterPro" id="IPR000836">
    <property type="entry name" value="PRTase_dom"/>
</dbReference>
<evidence type="ECO:0000313" key="3">
    <source>
        <dbReference type="Proteomes" id="UP000297295"/>
    </source>
</evidence>
<dbReference type="Proteomes" id="UP000297295">
    <property type="component" value="Unassembled WGS sequence"/>
</dbReference>
<accession>A0A4E0PZB2</accession>
<dbReference type="Gene3D" id="3.40.50.2020">
    <property type="match status" value="1"/>
</dbReference>
<dbReference type="OrthoDB" id="56536at2157"/>
<dbReference type="AlphaFoldDB" id="A0A4E0PZB2"/>
<keyword evidence="2" id="KW-0808">Transferase</keyword>
<proteinExistence type="predicted"/>
<dbReference type="Gene3D" id="3.30.1310.20">
    <property type="entry name" value="PRTase-like"/>
    <property type="match status" value="1"/>
</dbReference>
<protein>
    <submittedName>
        <fullName evidence="2">Phosphoribosyl transferase</fullName>
    </submittedName>
</protein>
<evidence type="ECO:0000313" key="2">
    <source>
        <dbReference type="EMBL" id="TGC11002.1"/>
    </source>
</evidence>
<organism evidence="2 3">
    <name type="scientific">Methanolobus halotolerans</name>
    <dbReference type="NCBI Taxonomy" id="2052935"/>
    <lineage>
        <taxon>Archaea</taxon>
        <taxon>Methanobacteriati</taxon>
        <taxon>Methanobacteriota</taxon>
        <taxon>Stenosarchaea group</taxon>
        <taxon>Methanomicrobia</taxon>
        <taxon>Methanosarcinales</taxon>
        <taxon>Methanosarcinaceae</taxon>
        <taxon>Methanolobus</taxon>
    </lineage>
</organism>
<dbReference type="Pfam" id="PF00156">
    <property type="entry name" value="Pribosyltran"/>
    <property type="match status" value="1"/>
</dbReference>
<dbReference type="InterPro" id="IPR029057">
    <property type="entry name" value="PRTase-like"/>
</dbReference>
<comment type="caution">
    <text evidence="2">The sequence shown here is derived from an EMBL/GenBank/DDBJ whole genome shotgun (WGS) entry which is preliminary data.</text>
</comment>
<dbReference type="SUPFAM" id="SSF53271">
    <property type="entry name" value="PRTase-like"/>
    <property type="match status" value="1"/>
</dbReference>
<dbReference type="CDD" id="cd06223">
    <property type="entry name" value="PRTases_typeI"/>
    <property type="match status" value="1"/>
</dbReference>
<sequence>MVLFRDRSDAGRRIAEEFSEYSGRSDVLLLALPKGGVPVAFEVAKKLGIKLDVFIIRKLKVPGHEEVAMGAIASGGVRVLDMNIMKNLHIQDNTIATVAATEQEELQRKERLYRKDRPEQDIEGKTIILIDDGITTGVTMNAAVSAVKARKPSGIIVAIPTGPFDVCERLSKKVDNAICLTNPEPFYAVSASYADFFQITDKEVCDLLEKSSDPGTH</sequence>
<reference evidence="2 3" key="1">
    <citation type="submission" date="2017-11" db="EMBL/GenBank/DDBJ databases">
        <title>Isolation and Characterization of Methanogenic Archaea from Saline Meromictic Lake at Siberia.</title>
        <authorList>
            <person name="Shen Y."/>
            <person name="Huang H.-H."/>
            <person name="Lai M.-C."/>
            <person name="Chen S.-C."/>
        </authorList>
    </citation>
    <scope>NUCLEOTIDE SEQUENCE [LARGE SCALE GENOMIC DNA]</scope>
    <source>
        <strain evidence="2 3">SY-01</strain>
    </source>
</reference>
<evidence type="ECO:0000259" key="1">
    <source>
        <dbReference type="Pfam" id="PF00156"/>
    </source>
</evidence>
<feature type="domain" description="Phosphoribosyltransferase" evidence="1">
    <location>
        <begin position="9"/>
        <end position="159"/>
    </location>
</feature>
<gene>
    <name evidence="2" type="ORF">CUN85_02275</name>
</gene>
<name>A0A4E0PZB2_9EURY</name>
<dbReference type="GO" id="GO:0016740">
    <property type="term" value="F:transferase activity"/>
    <property type="evidence" value="ECO:0007669"/>
    <property type="project" value="UniProtKB-KW"/>
</dbReference>
<dbReference type="EMBL" id="PGGK01000002">
    <property type="protein sequence ID" value="TGC11002.1"/>
    <property type="molecule type" value="Genomic_DNA"/>
</dbReference>